<dbReference type="RefSeq" id="XP_018189582.1">
    <property type="nucleotide sequence ID" value="XM_018335867.1"/>
</dbReference>
<gene>
    <name evidence="2" type="ORF">L228DRAFT_281141</name>
</gene>
<proteinExistence type="predicted"/>
<name>A0A161TDR7_XYLHT</name>
<reference evidence="2 3" key="1">
    <citation type="journal article" date="2016" name="Fungal Biol.">
        <title>The genome of Xylona heveae provides a window into fungal endophytism.</title>
        <authorList>
            <person name="Gazis R."/>
            <person name="Kuo A."/>
            <person name="Riley R."/>
            <person name="LaButti K."/>
            <person name="Lipzen A."/>
            <person name="Lin J."/>
            <person name="Amirebrahimi M."/>
            <person name="Hesse C.N."/>
            <person name="Spatafora J.W."/>
            <person name="Henrissat B."/>
            <person name="Hainaut M."/>
            <person name="Grigoriev I.V."/>
            <person name="Hibbett D.S."/>
        </authorList>
    </citation>
    <scope>NUCLEOTIDE SEQUENCE [LARGE SCALE GENOMIC DNA]</scope>
    <source>
        <strain evidence="2 3">TC161</strain>
    </source>
</reference>
<sequence length="625" mass="71655">MKEEIPSLPKNWNTKLMTQLPEIKQISFISAPPYQQQSKHAMQNLCKEIWFGSPRQSLLALELQRCEALDGHKLNTMIGLYRNLRVLDISFILNGSAAKNREFLTNLSAPQTFPCLRVLRFAHNRLTDRGFCILAEGLRTRLYSLDVSGNALTDGIVPLLLSRFFHRGNNRIPPARRIEVDGAGVETKSETKGDPELSRVAADDDEFSSLPIPETISDWVKYFDSGTTSLDKSYKGGLRCLFVGSNNITVEGMNAILGETRLRMLQCGRLKLPQHGKRPGSLGNEEAMAMEDLYRSCMSLNGNLWGNLRYLKLHHAYITGDSELLDDAPKPQRFRDFGGLSWWPEWSASKKIPIIRPRARWDELENLEVLTLEWIPSFSRRGYMTKALLQFLRDLAQAEKHGRDEWEDELLDEFFSNEDYSGKEGSDPDNPSSKRQRRNSAGSWVSVSESDDYPTDQQFREWAKKRGGRAFGSSLKELRLHISLHDDDESDIEEDDDTLDDMYDPSWVSEEFLEAIGSDDWMWESYTRLRDRSLENDPAIDKAFKEAARWAKRHDMQDLIHALWAHRSFTRSEAELAARHRKDGTSGKASGLISDLIPHWSGRVVIKPPRVVEEDDLWKHKRLVV</sequence>
<evidence type="ECO:0008006" key="4">
    <source>
        <dbReference type="Google" id="ProtNLM"/>
    </source>
</evidence>
<evidence type="ECO:0000313" key="2">
    <source>
        <dbReference type="EMBL" id="KZF24027.1"/>
    </source>
</evidence>
<feature type="compositionally biased region" description="Polar residues" evidence="1">
    <location>
        <begin position="429"/>
        <end position="448"/>
    </location>
</feature>
<dbReference type="GeneID" id="28901004"/>
<dbReference type="Proteomes" id="UP000076632">
    <property type="component" value="Unassembled WGS sequence"/>
</dbReference>
<evidence type="ECO:0000256" key="1">
    <source>
        <dbReference type="SAM" id="MobiDB-lite"/>
    </source>
</evidence>
<dbReference type="SUPFAM" id="SSF52047">
    <property type="entry name" value="RNI-like"/>
    <property type="match status" value="1"/>
</dbReference>
<dbReference type="InParanoid" id="A0A161TDR7"/>
<evidence type="ECO:0000313" key="3">
    <source>
        <dbReference type="Proteomes" id="UP000076632"/>
    </source>
</evidence>
<dbReference type="InterPro" id="IPR032675">
    <property type="entry name" value="LRR_dom_sf"/>
</dbReference>
<feature type="region of interest" description="Disordered" evidence="1">
    <location>
        <begin position="417"/>
        <end position="452"/>
    </location>
</feature>
<accession>A0A161TDR7</accession>
<dbReference type="AlphaFoldDB" id="A0A161TDR7"/>
<dbReference type="Gene3D" id="3.80.10.10">
    <property type="entry name" value="Ribonuclease Inhibitor"/>
    <property type="match status" value="1"/>
</dbReference>
<dbReference type="STRING" id="1328760.A0A161TDR7"/>
<organism evidence="2 3">
    <name type="scientific">Xylona heveae (strain CBS 132557 / TC161)</name>
    <dbReference type="NCBI Taxonomy" id="1328760"/>
    <lineage>
        <taxon>Eukaryota</taxon>
        <taxon>Fungi</taxon>
        <taxon>Dikarya</taxon>
        <taxon>Ascomycota</taxon>
        <taxon>Pezizomycotina</taxon>
        <taxon>Xylonomycetes</taxon>
        <taxon>Xylonales</taxon>
        <taxon>Xylonaceae</taxon>
        <taxon>Xylona</taxon>
    </lineage>
</organism>
<keyword evidence="3" id="KW-1185">Reference proteome</keyword>
<dbReference type="EMBL" id="KV407456">
    <property type="protein sequence ID" value="KZF24027.1"/>
    <property type="molecule type" value="Genomic_DNA"/>
</dbReference>
<protein>
    <recommendedName>
        <fullName evidence="4">RNI-like protein</fullName>
    </recommendedName>
</protein>
<dbReference type="OrthoDB" id="408631at2759"/>